<gene>
    <name evidence="1" type="ORF">OCTVUL_1B025175</name>
</gene>
<accession>A0AA36BR60</accession>
<protein>
    <submittedName>
        <fullName evidence="1">Uncharacterized protein</fullName>
    </submittedName>
</protein>
<reference evidence="1" key="1">
    <citation type="submission" date="2023-08" db="EMBL/GenBank/DDBJ databases">
        <authorList>
            <person name="Alioto T."/>
            <person name="Alioto T."/>
            <person name="Gomez Garrido J."/>
        </authorList>
    </citation>
    <scope>NUCLEOTIDE SEQUENCE</scope>
</reference>
<dbReference type="AlphaFoldDB" id="A0AA36BR60"/>
<keyword evidence="2" id="KW-1185">Reference proteome</keyword>
<organism evidence="1 2">
    <name type="scientific">Octopus vulgaris</name>
    <name type="common">Common octopus</name>
    <dbReference type="NCBI Taxonomy" id="6645"/>
    <lineage>
        <taxon>Eukaryota</taxon>
        <taxon>Metazoa</taxon>
        <taxon>Spiralia</taxon>
        <taxon>Lophotrochozoa</taxon>
        <taxon>Mollusca</taxon>
        <taxon>Cephalopoda</taxon>
        <taxon>Coleoidea</taxon>
        <taxon>Octopodiformes</taxon>
        <taxon>Octopoda</taxon>
        <taxon>Incirrata</taxon>
        <taxon>Octopodidae</taxon>
        <taxon>Octopus</taxon>
    </lineage>
</organism>
<proteinExistence type="predicted"/>
<sequence>MVIGTRAGVPLAGAIPLDGFYNVVLGNSVPGFGGMDRVLMVSLVVMQKIHVDIVVAGVNVGFNTNVSDSRGLCGANCVTVSGCRCRG</sequence>
<evidence type="ECO:0000313" key="1">
    <source>
        <dbReference type="EMBL" id="CAI9738900.1"/>
    </source>
</evidence>
<dbReference type="EMBL" id="OX597835">
    <property type="protein sequence ID" value="CAI9738900.1"/>
    <property type="molecule type" value="Genomic_DNA"/>
</dbReference>
<dbReference type="Proteomes" id="UP001162480">
    <property type="component" value="Chromosome 22"/>
</dbReference>
<evidence type="ECO:0000313" key="2">
    <source>
        <dbReference type="Proteomes" id="UP001162480"/>
    </source>
</evidence>
<name>A0AA36BR60_OCTVU</name>